<name>A0A853IAY2_9GAMM</name>
<gene>
    <name evidence="1" type="ORF">H0A36_31325</name>
</gene>
<comment type="caution">
    <text evidence="1">The sequence shown here is derived from an EMBL/GenBank/DDBJ whole genome shotgun (WGS) entry which is preliminary data.</text>
</comment>
<organism evidence="1 2">
    <name type="scientific">Spartinivicinus marinus</name>
    <dbReference type="NCBI Taxonomy" id="2994442"/>
    <lineage>
        <taxon>Bacteria</taxon>
        <taxon>Pseudomonadati</taxon>
        <taxon>Pseudomonadota</taxon>
        <taxon>Gammaproteobacteria</taxon>
        <taxon>Oceanospirillales</taxon>
        <taxon>Zooshikellaceae</taxon>
        <taxon>Spartinivicinus</taxon>
    </lineage>
</organism>
<dbReference type="RefSeq" id="WP_180572305.1">
    <property type="nucleotide sequence ID" value="NZ_JACCKB010000568.1"/>
</dbReference>
<protein>
    <submittedName>
        <fullName evidence="1">Uncharacterized protein</fullName>
    </submittedName>
</protein>
<sequence>MKNITKYGMLALAYQVMDYLKQNGCNELEWEDYHNFPIAEIPYQWYQKTMKAIGAKKSDLTLQVSKWKYRIFQ</sequence>
<keyword evidence="2" id="KW-1185">Reference proteome</keyword>
<evidence type="ECO:0000313" key="2">
    <source>
        <dbReference type="Proteomes" id="UP000569732"/>
    </source>
</evidence>
<dbReference type="EMBL" id="JACCKB010000568">
    <property type="protein sequence ID" value="NYZ70503.1"/>
    <property type="molecule type" value="Genomic_DNA"/>
</dbReference>
<dbReference type="Proteomes" id="UP000569732">
    <property type="component" value="Unassembled WGS sequence"/>
</dbReference>
<reference evidence="1 2" key="1">
    <citation type="submission" date="2020-07" db="EMBL/GenBank/DDBJ databases">
        <title>Endozoicomonas sp. nov., isolated from sediment.</title>
        <authorList>
            <person name="Gu T."/>
        </authorList>
    </citation>
    <scope>NUCLEOTIDE SEQUENCE [LARGE SCALE GENOMIC DNA]</scope>
    <source>
        <strain evidence="1 2">SM1973</strain>
    </source>
</reference>
<dbReference type="AlphaFoldDB" id="A0A853IAY2"/>
<accession>A0A853IAY2</accession>
<evidence type="ECO:0000313" key="1">
    <source>
        <dbReference type="EMBL" id="NYZ70503.1"/>
    </source>
</evidence>
<proteinExistence type="predicted"/>